<dbReference type="EMBL" id="KK198755">
    <property type="protein sequence ID" value="KCW81575.1"/>
    <property type="molecule type" value="Genomic_DNA"/>
</dbReference>
<proteinExistence type="predicted"/>
<reference evidence="1" key="1">
    <citation type="submission" date="2013-07" db="EMBL/GenBank/DDBJ databases">
        <title>The genome of Eucalyptus grandis.</title>
        <authorList>
            <person name="Schmutz J."/>
            <person name="Hayes R."/>
            <person name="Myburg A."/>
            <person name="Tuskan G."/>
            <person name="Grattapaglia D."/>
            <person name="Rokhsar D.S."/>
        </authorList>
    </citation>
    <scope>NUCLEOTIDE SEQUENCE</scope>
    <source>
        <tissue evidence="1">Leaf extractions</tissue>
    </source>
</reference>
<accession>A0A059CUF6</accession>
<name>A0A059CUF6_EUCGR</name>
<dbReference type="AlphaFoldDB" id="A0A059CUF6"/>
<evidence type="ECO:0000313" key="1">
    <source>
        <dbReference type="EMBL" id="KCW81575.1"/>
    </source>
</evidence>
<protein>
    <submittedName>
        <fullName evidence="1">Uncharacterized protein</fullName>
    </submittedName>
</protein>
<organism evidence="1">
    <name type="scientific">Eucalyptus grandis</name>
    <name type="common">Flooded gum</name>
    <dbReference type="NCBI Taxonomy" id="71139"/>
    <lineage>
        <taxon>Eukaryota</taxon>
        <taxon>Viridiplantae</taxon>
        <taxon>Streptophyta</taxon>
        <taxon>Embryophyta</taxon>
        <taxon>Tracheophyta</taxon>
        <taxon>Spermatophyta</taxon>
        <taxon>Magnoliopsida</taxon>
        <taxon>eudicotyledons</taxon>
        <taxon>Gunneridae</taxon>
        <taxon>Pentapetalae</taxon>
        <taxon>rosids</taxon>
        <taxon>malvids</taxon>
        <taxon>Myrtales</taxon>
        <taxon>Myrtaceae</taxon>
        <taxon>Myrtoideae</taxon>
        <taxon>Eucalypteae</taxon>
        <taxon>Eucalyptus</taxon>
    </lineage>
</organism>
<dbReference type="Gramene" id="KCW81575">
    <property type="protein sequence ID" value="KCW81575"/>
    <property type="gene ID" value="EUGRSUZ_C02933"/>
</dbReference>
<dbReference type="InParanoid" id="A0A059CUF6"/>
<sequence length="106" mass="11672">MLGVGSPWPWVEEDLGKRSLNLKSASTPARIISIDLKLYVHRTPITPASSMIFASQPTPSWRSLLLWDPATMEAIRKATGELCSLGNLPKSGSIKQQPLPTSIFFH</sequence>
<gene>
    <name evidence="1" type="ORF">EUGRSUZ_C02933</name>
</gene>